<keyword evidence="11" id="KW-0963">Cytoplasm</keyword>
<keyword evidence="16" id="KW-0547">Nucleotide-binding</keyword>
<evidence type="ECO:0000256" key="2">
    <source>
        <dbReference type="ARBA" id="ARBA00004123"/>
    </source>
</evidence>
<comment type="subunit">
    <text evidence="6">Component of the EKC/KEOPS complex composed of at least BUD32, CGI121, GON7, KAE1 and PCC1; the whole complex dimerizes.</text>
</comment>
<evidence type="ECO:0000256" key="18">
    <source>
        <dbReference type="ARBA" id="ARBA00022801"/>
    </source>
</evidence>
<protein>
    <recommendedName>
        <fullName evidence="9">EKC/KEOPS complex subunit BUD32</fullName>
        <ecNumber evidence="7">2.7.11.1</ecNumber>
    </recommendedName>
    <alternativeName>
        <fullName evidence="25 26">Atypical Serine/threonine protein kinase BUD32</fullName>
    </alternativeName>
    <alternativeName>
        <fullName evidence="8">EKC/KEOPS complex subunit bud32</fullName>
    </alternativeName>
</protein>
<proteinExistence type="inferred from homology"/>
<dbReference type="GO" id="GO:0005524">
    <property type="term" value="F:ATP binding"/>
    <property type="evidence" value="ECO:0007669"/>
    <property type="project" value="UniProtKB-KW"/>
</dbReference>
<evidence type="ECO:0000256" key="12">
    <source>
        <dbReference type="ARBA" id="ARBA00022527"/>
    </source>
</evidence>
<organism evidence="31 32">
    <name type="scientific">Zymoseptoria tritici ST99CH_1A5</name>
    <dbReference type="NCBI Taxonomy" id="1276529"/>
    <lineage>
        <taxon>Eukaryota</taxon>
        <taxon>Fungi</taxon>
        <taxon>Dikarya</taxon>
        <taxon>Ascomycota</taxon>
        <taxon>Pezizomycotina</taxon>
        <taxon>Dothideomycetes</taxon>
        <taxon>Dothideomycetidae</taxon>
        <taxon>Mycosphaerellales</taxon>
        <taxon>Mycosphaerellaceae</taxon>
        <taxon>Zymoseptoria</taxon>
    </lineage>
</organism>
<dbReference type="SUPFAM" id="SSF56112">
    <property type="entry name" value="Protein kinase-like (PK-like)"/>
    <property type="match status" value="1"/>
</dbReference>
<evidence type="ECO:0000313" key="31">
    <source>
        <dbReference type="EMBL" id="SMY19405.1"/>
    </source>
</evidence>
<keyword evidence="18" id="KW-0378">Hydrolase</keyword>
<dbReference type="InterPro" id="IPR022495">
    <property type="entry name" value="Bud32"/>
</dbReference>
<evidence type="ECO:0000256" key="29">
    <source>
        <dbReference type="SAM" id="MobiDB-lite"/>
    </source>
</evidence>
<dbReference type="GO" id="GO:0000781">
    <property type="term" value="C:chromosome, telomeric region"/>
    <property type="evidence" value="ECO:0007669"/>
    <property type="project" value="UniProtKB-SubCell"/>
</dbReference>
<dbReference type="NCBIfam" id="TIGR03724">
    <property type="entry name" value="arch_bud32"/>
    <property type="match status" value="1"/>
</dbReference>
<sequence>MITPAPPPRTHALPPPFSESTEPFTLITQGAEALLYRTTFLTPTTPAALKVRPAKPWRHPTLDARLTRQRILAEARVLVKCQKEGVAVPGVYALDWEAGWMMSEWIEGPTVKAAVRGRKVGGEGEEEELNGLMRRIGTAVGRLHAIGVIHGDLTTSNMMLRRATRDGEDQREGGLEGEIVLIDFGLATQAVQEEDRAVDLYVLERAFGSTHPREEGLFGEVLRAYGETSKSAKTTLKRLEDVRMRGRKKSMLG</sequence>
<keyword evidence="23" id="KW-0804">Transcription</keyword>
<comment type="catalytic activity">
    <reaction evidence="28">
        <text>L-seryl-[protein] + ATP = O-phospho-L-seryl-[protein] + ADP + H(+)</text>
        <dbReference type="Rhea" id="RHEA:17989"/>
        <dbReference type="Rhea" id="RHEA-COMP:9863"/>
        <dbReference type="Rhea" id="RHEA-COMP:11604"/>
        <dbReference type="ChEBI" id="CHEBI:15378"/>
        <dbReference type="ChEBI" id="CHEBI:29999"/>
        <dbReference type="ChEBI" id="CHEBI:30616"/>
        <dbReference type="ChEBI" id="CHEBI:83421"/>
        <dbReference type="ChEBI" id="CHEBI:456216"/>
        <dbReference type="EC" id="2.7.11.1"/>
    </reaction>
</comment>
<keyword evidence="24" id="KW-0539">Nucleus</keyword>
<dbReference type="Pfam" id="PF00069">
    <property type="entry name" value="Pkinase"/>
    <property type="match status" value="1"/>
</dbReference>
<feature type="compositionally biased region" description="Pro residues" evidence="29">
    <location>
        <begin position="1"/>
        <end position="17"/>
    </location>
</feature>
<evidence type="ECO:0000256" key="9">
    <source>
        <dbReference type="ARBA" id="ARBA00019973"/>
    </source>
</evidence>
<evidence type="ECO:0000256" key="10">
    <source>
        <dbReference type="ARBA" id="ARBA00022454"/>
    </source>
</evidence>
<evidence type="ECO:0000256" key="22">
    <source>
        <dbReference type="ARBA" id="ARBA00023159"/>
    </source>
</evidence>
<dbReference type="PROSITE" id="PS50011">
    <property type="entry name" value="PROTEIN_KINASE_DOM"/>
    <property type="match status" value="1"/>
</dbReference>
<comment type="catalytic activity">
    <reaction evidence="27">
        <text>L-threonyl-[protein] + ATP = O-phospho-L-threonyl-[protein] + ADP + H(+)</text>
        <dbReference type="Rhea" id="RHEA:46608"/>
        <dbReference type="Rhea" id="RHEA-COMP:11060"/>
        <dbReference type="Rhea" id="RHEA-COMP:11605"/>
        <dbReference type="ChEBI" id="CHEBI:15378"/>
        <dbReference type="ChEBI" id="CHEBI:30013"/>
        <dbReference type="ChEBI" id="CHEBI:30616"/>
        <dbReference type="ChEBI" id="CHEBI:61977"/>
        <dbReference type="ChEBI" id="CHEBI:456216"/>
        <dbReference type="EC" id="2.7.11.1"/>
    </reaction>
</comment>
<gene>
    <name evidence="31" type="ORF">ZT1A5_G840</name>
</gene>
<evidence type="ECO:0000256" key="7">
    <source>
        <dbReference type="ARBA" id="ARBA00012513"/>
    </source>
</evidence>
<dbReference type="InterPro" id="IPR000719">
    <property type="entry name" value="Prot_kinase_dom"/>
</dbReference>
<evidence type="ECO:0000256" key="16">
    <source>
        <dbReference type="ARBA" id="ARBA00022741"/>
    </source>
</evidence>
<name>A0A1Y6L4Z4_ZYMTR</name>
<evidence type="ECO:0000256" key="24">
    <source>
        <dbReference type="ARBA" id="ARBA00023242"/>
    </source>
</evidence>
<dbReference type="InterPro" id="IPR011009">
    <property type="entry name" value="Kinase-like_dom_sf"/>
</dbReference>
<dbReference type="AlphaFoldDB" id="A0A1Y6L4Z4"/>
<dbReference type="PANTHER" id="PTHR12209">
    <property type="entry name" value="NON-SPECIFIC SERINE/THREONINE PROTEIN KINASE"/>
    <property type="match status" value="1"/>
</dbReference>
<keyword evidence="12" id="KW-0723">Serine/threonine-protein kinase</keyword>
<evidence type="ECO:0000256" key="23">
    <source>
        <dbReference type="ARBA" id="ARBA00023163"/>
    </source>
</evidence>
<evidence type="ECO:0000256" key="21">
    <source>
        <dbReference type="ARBA" id="ARBA00023015"/>
    </source>
</evidence>
<evidence type="ECO:0000256" key="13">
    <source>
        <dbReference type="ARBA" id="ARBA00022553"/>
    </source>
</evidence>
<dbReference type="GO" id="GO:0008033">
    <property type="term" value="P:tRNA processing"/>
    <property type="evidence" value="ECO:0007669"/>
    <property type="project" value="UniProtKB-KW"/>
</dbReference>
<evidence type="ECO:0000256" key="25">
    <source>
        <dbReference type="ARBA" id="ARBA00030980"/>
    </source>
</evidence>
<accession>A0A1Y6L4Z4</accession>
<dbReference type="Gene3D" id="1.10.510.10">
    <property type="entry name" value="Transferase(Phosphotransferase) domain 1"/>
    <property type="match status" value="1"/>
</dbReference>
<keyword evidence="20" id="KW-0779">Telomere</keyword>
<dbReference type="EC" id="2.7.11.1" evidence="7"/>
<reference evidence="31 32" key="1">
    <citation type="submission" date="2016-10" db="EMBL/GenBank/DDBJ databases">
        <authorList>
            <person name="Varghese N."/>
        </authorList>
    </citation>
    <scope>NUCLEOTIDE SEQUENCE [LARGE SCALE GENOMIC DNA]</scope>
</reference>
<dbReference type="GO" id="GO:0005829">
    <property type="term" value="C:cytosol"/>
    <property type="evidence" value="ECO:0007669"/>
    <property type="project" value="TreeGrafter"/>
</dbReference>
<comment type="subcellular location">
    <subcellularLocation>
        <location evidence="4">Chromosome</location>
        <location evidence="4">Telomere</location>
    </subcellularLocation>
    <subcellularLocation>
        <location evidence="3">Cytoplasm</location>
    </subcellularLocation>
    <subcellularLocation>
        <location evidence="2">Nucleus</location>
    </subcellularLocation>
</comment>
<dbReference type="GO" id="GO:0004674">
    <property type="term" value="F:protein serine/threonine kinase activity"/>
    <property type="evidence" value="ECO:0007669"/>
    <property type="project" value="UniProtKB-KW"/>
</dbReference>
<dbReference type="Gene3D" id="3.30.200.20">
    <property type="entry name" value="Phosphorylase Kinase, domain 1"/>
    <property type="match status" value="1"/>
</dbReference>
<evidence type="ECO:0000256" key="15">
    <source>
        <dbReference type="ARBA" id="ARBA00022694"/>
    </source>
</evidence>
<dbReference type="InterPro" id="IPR008266">
    <property type="entry name" value="Tyr_kinase_AS"/>
</dbReference>
<dbReference type="EMBL" id="LT882676">
    <property type="protein sequence ID" value="SMY19405.1"/>
    <property type="molecule type" value="Genomic_DNA"/>
</dbReference>
<comment type="function">
    <text evidence="1">Component of the EKC/KEOPS complex that is required for the formation of a threonylcarbamoyl group on adenosine at position 37 (t(6)A37) in tRNAs that read codons beginning with adenine. The complex is probably involved in the transfer of the threonylcarbamoyl moiety of threonylcarbamoyl-AMP (TC-AMP) to the N6 group of A37. BUD32 has ATPase activity in the context of the EKC/KEOPS complex and likely plays a supporting role to the catalytic subunit KAE1. The EKC/KEOPS complex also promotes both telomere uncapping and telomere elongation. The complex is required for efficient recruitment of transcriptional coactivators.</text>
</comment>
<evidence type="ECO:0000256" key="6">
    <source>
        <dbReference type="ARBA" id="ARBA00011534"/>
    </source>
</evidence>
<dbReference type="GO" id="GO:0005634">
    <property type="term" value="C:nucleus"/>
    <property type="evidence" value="ECO:0007669"/>
    <property type="project" value="UniProtKB-SubCell"/>
</dbReference>
<evidence type="ECO:0000259" key="30">
    <source>
        <dbReference type="PROSITE" id="PS50011"/>
    </source>
</evidence>
<keyword evidence="15" id="KW-0819">tRNA processing</keyword>
<evidence type="ECO:0000256" key="5">
    <source>
        <dbReference type="ARBA" id="ARBA00010630"/>
    </source>
</evidence>
<feature type="domain" description="Protein kinase" evidence="30">
    <location>
        <begin position="21"/>
        <end position="253"/>
    </location>
</feature>
<dbReference type="Proteomes" id="UP000215453">
    <property type="component" value="Chromosome 1"/>
</dbReference>
<evidence type="ECO:0000256" key="11">
    <source>
        <dbReference type="ARBA" id="ARBA00022490"/>
    </source>
</evidence>
<dbReference type="GO" id="GO:0070525">
    <property type="term" value="P:tRNA threonylcarbamoyladenosine metabolic process"/>
    <property type="evidence" value="ECO:0007669"/>
    <property type="project" value="TreeGrafter"/>
</dbReference>
<keyword evidence="13" id="KW-0597">Phosphoprotein</keyword>
<evidence type="ECO:0000256" key="17">
    <source>
        <dbReference type="ARBA" id="ARBA00022777"/>
    </source>
</evidence>
<dbReference type="FunFam" id="3.30.200.20:FF:000603">
    <property type="entry name" value="EKC/KEOPS complex subunit bud32"/>
    <property type="match status" value="1"/>
</dbReference>
<keyword evidence="19" id="KW-0067">ATP-binding</keyword>
<evidence type="ECO:0000256" key="19">
    <source>
        <dbReference type="ARBA" id="ARBA00022840"/>
    </source>
</evidence>
<evidence type="ECO:0000256" key="3">
    <source>
        <dbReference type="ARBA" id="ARBA00004496"/>
    </source>
</evidence>
<dbReference type="FunFam" id="1.10.510.10:FF:000845">
    <property type="entry name" value="Probable bifunctional tRNA threonylcarbamoyladenosine biosynthesis protein"/>
    <property type="match status" value="1"/>
</dbReference>
<keyword evidence="10" id="KW-0158">Chromosome</keyword>
<feature type="region of interest" description="Disordered" evidence="29">
    <location>
        <begin position="1"/>
        <end position="21"/>
    </location>
</feature>
<dbReference type="GO" id="GO:0000408">
    <property type="term" value="C:EKC/KEOPS complex"/>
    <property type="evidence" value="ECO:0007669"/>
    <property type="project" value="TreeGrafter"/>
</dbReference>
<evidence type="ECO:0000256" key="14">
    <source>
        <dbReference type="ARBA" id="ARBA00022679"/>
    </source>
</evidence>
<evidence type="ECO:0000256" key="27">
    <source>
        <dbReference type="ARBA" id="ARBA00047899"/>
    </source>
</evidence>
<evidence type="ECO:0000256" key="20">
    <source>
        <dbReference type="ARBA" id="ARBA00022895"/>
    </source>
</evidence>
<dbReference type="SMART" id="SM00220">
    <property type="entry name" value="S_TKc"/>
    <property type="match status" value="1"/>
</dbReference>
<evidence type="ECO:0000313" key="32">
    <source>
        <dbReference type="Proteomes" id="UP000215453"/>
    </source>
</evidence>
<keyword evidence="14" id="KW-0808">Transferase</keyword>
<keyword evidence="21" id="KW-0805">Transcription regulation</keyword>
<evidence type="ECO:0000256" key="26">
    <source>
        <dbReference type="ARBA" id="ARBA00033194"/>
    </source>
</evidence>
<keyword evidence="22" id="KW-0010">Activator</keyword>
<evidence type="ECO:0000256" key="28">
    <source>
        <dbReference type="ARBA" id="ARBA00048679"/>
    </source>
</evidence>
<evidence type="ECO:0000256" key="4">
    <source>
        <dbReference type="ARBA" id="ARBA00004574"/>
    </source>
</evidence>
<dbReference type="PANTHER" id="PTHR12209:SF0">
    <property type="entry name" value="EKC_KEOPS COMPLEX SUBUNIT TP53RK"/>
    <property type="match status" value="1"/>
</dbReference>
<keyword evidence="17" id="KW-0418">Kinase</keyword>
<evidence type="ECO:0000256" key="1">
    <source>
        <dbReference type="ARBA" id="ARBA00003747"/>
    </source>
</evidence>
<dbReference type="GO" id="GO:0016787">
    <property type="term" value="F:hydrolase activity"/>
    <property type="evidence" value="ECO:0007669"/>
    <property type="project" value="UniProtKB-KW"/>
</dbReference>
<comment type="similarity">
    <text evidence="5">Belongs to the protein kinase superfamily. BUD32 family.</text>
</comment>
<evidence type="ECO:0000256" key="8">
    <source>
        <dbReference type="ARBA" id="ARBA00013948"/>
    </source>
</evidence>
<dbReference type="PROSITE" id="PS00109">
    <property type="entry name" value="PROTEIN_KINASE_TYR"/>
    <property type="match status" value="1"/>
</dbReference>